<dbReference type="CDD" id="cd00564">
    <property type="entry name" value="TMP_TenI"/>
    <property type="match status" value="1"/>
</dbReference>
<dbReference type="Proteomes" id="UP000290624">
    <property type="component" value="Unassembled WGS sequence"/>
</dbReference>
<comment type="function">
    <text evidence="1">Condenses 4-methyl-5-(beta-hydroxyethyl)thiazole monophosphate (THZ-P) and 2-methyl-4-amino-5-hydroxymethyl pyrimidine pyrophosphate (HMP-PP) to form thiamine monophosphate (TMP).</text>
</comment>
<evidence type="ECO:0000313" key="2">
    <source>
        <dbReference type="EMBL" id="RXW32351.1"/>
    </source>
</evidence>
<keyword evidence="3" id="KW-1185">Reference proteome</keyword>
<protein>
    <submittedName>
        <fullName evidence="2">Uncharacterized protein</fullName>
    </submittedName>
</protein>
<dbReference type="RefSeq" id="WP_129458573.1">
    <property type="nucleotide sequence ID" value="NZ_PPCV01000004.1"/>
</dbReference>
<dbReference type="InterPro" id="IPR036206">
    <property type="entry name" value="ThiamineP_synth_sf"/>
</dbReference>
<reference evidence="2 3" key="1">
    <citation type="submission" date="2018-01" db="EMBL/GenBank/DDBJ databases">
        <title>Lactibacter flavus gen. nov., sp. nov., a novel bacterium of the family Propionibacteriaceae isolated from raw milk and dairy products.</title>
        <authorList>
            <person name="Wenning M."/>
            <person name="Breitenwieser F."/>
            <person name="Huptas C."/>
            <person name="von Neubeck M."/>
            <person name="Busse H.-J."/>
            <person name="Scherer S."/>
        </authorList>
    </citation>
    <scope>NUCLEOTIDE SEQUENCE [LARGE SCALE GENOMIC DNA]</scope>
    <source>
        <strain evidence="2 3">VG341</strain>
    </source>
</reference>
<dbReference type="SUPFAM" id="SSF51391">
    <property type="entry name" value="Thiamin phosphate synthase"/>
    <property type="match status" value="1"/>
</dbReference>
<comment type="caution">
    <text evidence="2">The sequence shown here is derived from an EMBL/GenBank/DDBJ whole genome shotgun (WGS) entry which is preliminary data.</text>
</comment>
<evidence type="ECO:0000313" key="3">
    <source>
        <dbReference type="Proteomes" id="UP000290624"/>
    </source>
</evidence>
<dbReference type="GO" id="GO:0009228">
    <property type="term" value="P:thiamine biosynthetic process"/>
    <property type="evidence" value="ECO:0007669"/>
    <property type="project" value="UniProtKB-KW"/>
</dbReference>
<dbReference type="OrthoDB" id="3243336at2"/>
<organism evidence="2 3">
    <name type="scientific">Propioniciclava flava</name>
    <dbReference type="NCBI Taxonomy" id="2072026"/>
    <lineage>
        <taxon>Bacteria</taxon>
        <taxon>Bacillati</taxon>
        <taxon>Actinomycetota</taxon>
        <taxon>Actinomycetes</taxon>
        <taxon>Propionibacteriales</taxon>
        <taxon>Propionibacteriaceae</taxon>
        <taxon>Propioniciclava</taxon>
    </lineage>
</organism>
<dbReference type="AlphaFoldDB" id="A0A4Q2EG72"/>
<dbReference type="InterPro" id="IPR022998">
    <property type="entry name" value="ThiamineP_synth_TenI"/>
</dbReference>
<name>A0A4Q2EG72_9ACTN</name>
<dbReference type="InterPro" id="IPR013785">
    <property type="entry name" value="Aldolase_TIM"/>
</dbReference>
<dbReference type="Gene3D" id="3.20.20.70">
    <property type="entry name" value="Aldolase class I"/>
    <property type="match status" value="1"/>
</dbReference>
<dbReference type="EMBL" id="PPCV01000004">
    <property type="protein sequence ID" value="RXW32351.1"/>
    <property type="molecule type" value="Genomic_DNA"/>
</dbReference>
<proteinExistence type="predicted"/>
<gene>
    <name evidence="2" type="ORF">C1706_07310</name>
</gene>
<evidence type="ECO:0000256" key="1">
    <source>
        <dbReference type="ARBA" id="ARBA00003814"/>
    </source>
</evidence>
<accession>A0A4Q2EG72</accession>
<sequence>MTALLGIATRLKLARLIQIVPAGSPRVRPLAAAGFSGGADIVMLDETRSPARAEASTLAAVGAVARETQGLTGHLGLPQRFAGSYADVVCLPPEADDAARVRSVVGPWVQIGRRCLSTEAIDAALADPEIGFLLVGPGRDLLLHASAVAPPSDPASRPWFAVGGVTHTSLDAVLRTGARRVAVGGAIVEASDPEAAAHAFKERLRQAWQDDPAMEAVTMAAFNPGAGLTLAPEADPSTTELRP</sequence>